<reference evidence="1 2" key="1">
    <citation type="submission" date="2020-09" db="EMBL/GenBank/DDBJ databases">
        <title>De no assembly of potato wild relative species, Solanum commersonii.</title>
        <authorList>
            <person name="Cho K."/>
        </authorList>
    </citation>
    <scope>NUCLEOTIDE SEQUENCE [LARGE SCALE GENOMIC DNA]</scope>
    <source>
        <strain evidence="1">LZ3.2</strain>
        <tissue evidence="1">Leaf</tissue>
    </source>
</reference>
<comment type="caution">
    <text evidence="1">The sequence shown here is derived from an EMBL/GenBank/DDBJ whole genome shotgun (WGS) entry which is preliminary data.</text>
</comment>
<accession>A0A9J5Z7G8</accession>
<dbReference type="Proteomes" id="UP000824120">
    <property type="component" value="Chromosome 4"/>
</dbReference>
<dbReference type="PANTHER" id="PTHR32108:SF10">
    <property type="entry name" value="G-PATCH DOMAIN-CONTAINING PROTEIN"/>
    <property type="match status" value="1"/>
</dbReference>
<organism evidence="1 2">
    <name type="scientific">Solanum commersonii</name>
    <name type="common">Commerson's wild potato</name>
    <name type="synonym">Commerson's nightshade</name>
    <dbReference type="NCBI Taxonomy" id="4109"/>
    <lineage>
        <taxon>Eukaryota</taxon>
        <taxon>Viridiplantae</taxon>
        <taxon>Streptophyta</taxon>
        <taxon>Embryophyta</taxon>
        <taxon>Tracheophyta</taxon>
        <taxon>Spermatophyta</taxon>
        <taxon>Magnoliopsida</taxon>
        <taxon>eudicotyledons</taxon>
        <taxon>Gunneridae</taxon>
        <taxon>Pentapetalae</taxon>
        <taxon>asterids</taxon>
        <taxon>lamiids</taxon>
        <taxon>Solanales</taxon>
        <taxon>Solanaceae</taxon>
        <taxon>Solanoideae</taxon>
        <taxon>Solaneae</taxon>
        <taxon>Solanum</taxon>
    </lineage>
</organism>
<dbReference type="CDD" id="cd00121">
    <property type="entry name" value="MATH"/>
    <property type="match status" value="1"/>
</dbReference>
<proteinExistence type="predicted"/>
<dbReference type="AlphaFoldDB" id="A0A9J5Z7G8"/>
<name>A0A9J5Z7G8_SOLCO</name>
<gene>
    <name evidence="1" type="ORF">H5410_019843</name>
</gene>
<dbReference type="PANTHER" id="PTHR32108">
    <property type="entry name" value="DNA-DIRECTED RNA POLYMERASE SUBUNIT ALPHA"/>
    <property type="match status" value="1"/>
</dbReference>
<sequence length="299" mass="34075">MIIHPNGDGDGTGHISIYLAHYGASLLDSVCEVNASFSLIFDQTHDNFTVMKDVELPERYNPPKFEIFNGIRDPKAYLRMYCDKFVGVRKDEKVRMKLFMRSLTGKPYHGASNKTLANGSNGWTTNFMNRWRSEAARARPPIEKSQMKDYFIHAQESQYYNRMMLVAKKNFADIIKLGERIEEGIKNVTIMNLKDLQATNKALQSSVWKKVQTKDYFVVDQLSKIPPQISILSLLQSSKTHQNALMKVLGEAYVPVGITHVVVARMVGQVFKAYMISFHENELPLEGTSHNEALYISTQ</sequence>
<dbReference type="InterPro" id="IPR002083">
    <property type="entry name" value="MATH/TRAF_dom"/>
</dbReference>
<dbReference type="EMBL" id="JACXVP010000004">
    <property type="protein sequence ID" value="KAG5608562.1"/>
    <property type="molecule type" value="Genomic_DNA"/>
</dbReference>
<protein>
    <submittedName>
        <fullName evidence="1">Uncharacterized protein</fullName>
    </submittedName>
</protein>
<evidence type="ECO:0000313" key="2">
    <source>
        <dbReference type="Proteomes" id="UP000824120"/>
    </source>
</evidence>
<keyword evidence="2" id="KW-1185">Reference proteome</keyword>
<evidence type="ECO:0000313" key="1">
    <source>
        <dbReference type="EMBL" id="KAG5608562.1"/>
    </source>
</evidence>